<evidence type="ECO:0000256" key="3">
    <source>
        <dbReference type="ARBA" id="ARBA00022741"/>
    </source>
</evidence>
<dbReference type="OMA" id="RIEFLEC"/>
<feature type="region of interest" description="Disordered" evidence="6">
    <location>
        <begin position="588"/>
        <end position="609"/>
    </location>
</feature>
<dbReference type="KEGG" id="mis:MICPUN_62129"/>
<keyword evidence="9" id="KW-1185">Reference proteome</keyword>
<proteinExistence type="predicted"/>
<feature type="domain" description="Alpha-type protein kinase" evidence="7">
    <location>
        <begin position="404"/>
        <end position="716"/>
    </location>
</feature>
<accession>C1FHM0</accession>
<dbReference type="InterPro" id="IPR004166">
    <property type="entry name" value="a-kinase_dom"/>
</dbReference>
<keyword evidence="2" id="KW-0808">Transferase</keyword>
<dbReference type="InParanoid" id="C1FHM0"/>
<organism evidence="8 9">
    <name type="scientific">Micromonas commoda (strain RCC299 / NOUM17 / CCMP2709)</name>
    <name type="common">Picoplanktonic green alga</name>
    <dbReference type="NCBI Taxonomy" id="296587"/>
    <lineage>
        <taxon>Eukaryota</taxon>
        <taxon>Viridiplantae</taxon>
        <taxon>Chlorophyta</taxon>
        <taxon>Mamiellophyceae</taxon>
        <taxon>Mamiellales</taxon>
        <taxon>Mamiellaceae</taxon>
        <taxon>Micromonas</taxon>
    </lineage>
</organism>
<dbReference type="PANTHER" id="PTHR45992:SF11">
    <property type="entry name" value="ALPHA-TYPE PROTEIN KINASE DOMAIN-CONTAINING PROTEIN"/>
    <property type="match status" value="1"/>
</dbReference>
<keyword evidence="1" id="KW-0723">Serine/threonine-protein kinase</keyword>
<keyword evidence="4" id="KW-0418">Kinase</keyword>
<protein>
    <recommendedName>
        <fullName evidence="7">Alpha-type protein kinase domain-containing protein</fullName>
    </recommendedName>
</protein>
<dbReference type="SUPFAM" id="SSF56112">
    <property type="entry name" value="Protein kinase-like (PK-like)"/>
    <property type="match status" value="2"/>
</dbReference>
<evidence type="ECO:0000256" key="4">
    <source>
        <dbReference type="ARBA" id="ARBA00022777"/>
    </source>
</evidence>
<dbReference type="PROSITE" id="PS51158">
    <property type="entry name" value="ALPHA_KINASE"/>
    <property type="match status" value="1"/>
</dbReference>
<evidence type="ECO:0000313" key="9">
    <source>
        <dbReference type="Proteomes" id="UP000002009"/>
    </source>
</evidence>
<dbReference type="Gene3D" id="3.20.200.10">
    <property type="entry name" value="MHCK/EF2 kinase"/>
    <property type="match status" value="1"/>
</dbReference>
<evidence type="ECO:0000256" key="1">
    <source>
        <dbReference type="ARBA" id="ARBA00022527"/>
    </source>
</evidence>
<dbReference type="InterPro" id="IPR051852">
    <property type="entry name" value="Alpha-type_PK"/>
</dbReference>
<dbReference type="InterPro" id="IPR011009">
    <property type="entry name" value="Kinase-like_dom_sf"/>
</dbReference>
<keyword evidence="5" id="KW-0067">ATP-binding</keyword>
<sequence length="754" mass="85067">MVVASDTDLVTVLSSAHGRQRRSERLISKRDLQAAVKYGERAPSYTDKGELRWMYTFRGIVYITDETSRHEITSWPLPAFGFDVPLVDITQPMLRAHRAAKRALGNPASWTSHTVAVVDQSGSMRNTDVDGGATRSDAVWITLALTWVDAEIKAGNRTSTDVMSVVSMRNNSEVVVDAEPVDWILFNKLVGLLRESKPTQGGNYLAAIDLAERCLMRNTMGSCATALLFFSDGRPSERMPRVQRSRSCKTTKYTPKDSRDARDKMLASRIGELASRFGRRLTVGSIGFADPSEEFSTLQAMTKACEDYGCQATFHKPSLTAESLQSILSNLSSTLTTTKTELTELGGSKQRTVRNVKRESYSQIKLGETHVNESDWWIYKGPSVTRYKRVEGPRVYRGNRRFPAPKFDKLKAFEHEKAFGIAHHQRAFGEGAERLVYRLREIDRAGKFVGPWLVAKQSRFVEESKDQDVQEFHRTFCATQQIAARIAKTFNRKLEEVPGVKGNTPRIEFLECHVLRLYDRQLGEIGVLTEKMLDHRKYKKWNSNNGYVAGMSKGHDAAGAKSIEGAFASLDLNATVLPENLGAIVEEDEEGEEFTDSDASDEELVPEEDGRDLQCASAMDHRRGVKFSVEDIPQAFSCFSYKYSKRKYLVCDLQGVLDQTRSPPCFELTDPVIHYRSNTFRKNVFGRTDRGQSGMDAFFKTHTCSELCHALGKVWKYKHIDRVPRSLIKPKLENTLGRRTDPFARSSFLDSLRD</sequence>
<evidence type="ECO:0000256" key="2">
    <source>
        <dbReference type="ARBA" id="ARBA00022679"/>
    </source>
</evidence>
<dbReference type="InterPro" id="IPR002035">
    <property type="entry name" value="VWF_A"/>
</dbReference>
<evidence type="ECO:0000256" key="5">
    <source>
        <dbReference type="ARBA" id="ARBA00022840"/>
    </source>
</evidence>
<dbReference type="OrthoDB" id="543536at2759"/>
<evidence type="ECO:0000313" key="8">
    <source>
        <dbReference type="EMBL" id="ACO70124.1"/>
    </source>
</evidence>
<dbReference type="GO" id="GO:0005524">
    <property type="term" value="F:ATP binding"/>
    <property type="evidence" value="ECO:0007669"/>
    <property type="project" value="UniProtKB-KW"/>
</dbReference>
<keyword evidence="3" id="KW-0547">Nucleotide-binding</keyword>
<dbReference type="SMART" id="SM00811">
    <property type="entry name" value="Alpha_kinase"/>
    <property type="match status" value="1"/>
</dbReference>
<dbReference type="SUPFAM" id="SSF53300">
    <property type="entry name" value="vWA-like"/>
    <property type="match status" value="1"/>
</dbReference>
<name>C1FHM0_MICCC</name>
<dbReference type="Gene3D" id="3.40.50.410">
    <property type="entry name" value="von Willebrand factor, type A domain"/>
    <property type="match status" value="1"/>
</dbReference>
<dbReference type="PANTHER" id="PTHR45992">
    <property type="entry name" value="EUKARYOTIC ELONGATION FACTOR 2 KINASE-RELATED"/>
    <property type="match status" value="1"/>
</dbReference>
<dbReference type="Pfam" id="PF02816">
    <property type="entry name" value="Alpha_kinase"/>
    <property type="match status" value="2"/>
</dbReference>
<dbReference type="STRING" id="296587.C1FHM0"/>
<gene>
    <name evidence="8" type="ORF">MICPUN_62129</name>
</gene>
<dbReference type="InterPro" id="IPR036465">
    <property type="entry name" value="vWFA_dom_sf"/>
</dbReference>
<reference evidence="8 9" key="1">
    <citation type="journal article" date="2009" name="Science">
        <title>Green evolution and dynamic adaptations revealed by genomes of the marine picoeukaryotes Micromonas.</title>
        <authorList>
            <person name="Worden A.Z."/>
            <person name="Lee J.H."/>
            <person name="Mock T."/>
            <person name="Rouze P."/>
            <person name="Simmons M.P."/>
            <person name="Aerts A.L."/>
            <person name="Allen A.E."/>
            <person name="Cuvelier M.L."/>
            <person name="Derelle E."/>
            <person name="Everett M.V."/>
            <person name="Foulon E."/>
            <person name="Grimwood J."/>
            <person name="Gundlach H."/>
            <person name="Henrissat B."/>
            <person name="Napoli C."/>
            <person name="McDonald S.M."/>
            <person name="Parker M.S."/>
            <person name="Rombauts S."/>
            <person name="Salamov A."/>
            <person name="Von Dassow P."/>
            <person name="Badger J.H."/>
            <person name="Coutinho P.M."/>
            <person name="Demir E."/>
            <person name="Dubchak I."/>
            <person name="Gentemann C."/>
            <person name="Eikrem W."/>
            <person name="Gready J.E."/>
            <person name="John U."/>
            <person name="Lanier W."/>
            <person name="Lindquist E.A."/>
            <person name="Lucas S."/>
            <person name="Mayer K.F."/>
            <person name="Moreau H."/>
            <person name="Not F."/>
            <person name="Otillar R."/>
            <person name="Panaud O."/>
            <person name="Pangilinan J."/>
            <person name="Paulsen I."/>
            <person name="Piegu B."/>
            <person name="Poliakov A."/>
            <person name="Robbens S."/>
            <person name="Schmutz J."/>
            <person name="Toulza E."/>
            <person name="Wyss T."/>
            <person name="Zelensky A."/>
            <person name="Zhou K."/>
            <person name="Armbrust E.V."/>
            <person name="Bhattacharya D."/>
            <person name="Goodenough U.W."/>
            <person name="Van de Peer Y."/>
            <person name="Grigoriev I.V."/>
        </authorList>
    </citation>
    <scope>NUCLEOTIDE SEQUENCE [LARGE SCALE GENOMIC DNA]</scope>
    <source>
        <strain evidence="9">RCC299 / NOUM17</strain>
    </source>
</reference>
<dbReference type="GO" id="GO:0004674">
    <property type="term" value="F:protein serine/threonine kinase activity"/>
    <property type="evidence" value="ECO:0007669"/>
    <property type="project" value="UniProtKB-KW"/>
</dbReference>
<dbReference type="Proteomes" id="UP000002009">
    <property type="component" value="Chromosome 10"/>
</dbReference>
<evidence type="ECO:0000256" key="6">
    <source>
        <dbReference type="SAM" id="MobiDB-lite"/>
    </source>
</evidence>
<evidence type="ECO:0000259" key="7">
    <source>
        <dbReference type="PROSITE" id="PS51158"/>
    </source>
</evidence>
<dbReference type="RefSeq" id="XP_002508866.1">
    <property type="nucleotide sequence ID" value="XM_002508820.1"/>
</dbReference>
<dbReference type="Pfam" id="PF13519">
    <property type="entry name" value="VWA_2"/>
    <property type="match status" value="1"/>
</dbReference>
<dbReference type="AlphaFoldDB" id="C1FHM0"/>
<dbReference type="eggNOG" id="ENOG502RRF0">
    <property type="taxonomic scope" value="Eukaryota"/>
</dbReference>
<dbReference type="EMBL" id="CP001576">
    <property type="protein sequence ID" value="ACO70124.1"/>
    <property type="molecule type" value="Genomic_DNA"/>
</dbReference>
<dbReference type="GeneID" id="8247143"/>